<dbReference type="SUPFAM" id="SSF46785">
    <property type="entry name" value="Winged helix' DNA-binding domain"/>
    <property type="match status" value="1"/>
</dbReference>
<evidence type="ECO:0000313" key="3">
    <source>
        <dbReference type="EMBL" id="BAM20057.1"/>
    </source>
</evidence>
<feature type="chain" id="PRO_5003689079" description="DEP domain-containing protein" evidence="1">
    <location>
        <begin position="24"/>
        <end position="61"/>
    </location>
</feature>
<dbReference type="InterPro" id="IPR000591">
    <property type="entry name" value="DEP_dom"/>
</dbReference>
<reference evidence="3" key="1">
    <citation type="journal article" date="2012" name="BMC Biol.">
        <title>Comprehensive microarray-based analysis for stage-specific larval camouflage pattern-associated genes in the swallowtail butterfly, Papilio xuthus.</title>
        <authorList>
            <person name="Futahashi R."/>
            <person name="Shirataki H."/>
            <person name="Narita T."/>
            <person name="Mita K."/>
            <person name="Fujiwara H."/>
        </authorList>
    </citation>
    <scope>NUCLEOTIDE SEQUENCE</scope>
    <source>
        <tissue evidence="3">Epidermis</tissue>
    </source>
</reference>
<dbReference type="Pfam" id="PF00610">
    <property type="entry name" value="DEP"/>
    <property type="match status" value="1"/>
</dbReference>
<evidence type="ECO:0000256" key="1">
    <source>
        <dbReference type="SAM" id="SignalP"/>
    </source>
</evidence>
<name>I4DQ67_PAPXU</name>
<dbReference type="AlphaFoldDB" id="I4DQ67"/>
<dbReference type="EMBL" id="AK403958">
    <property type="protein sequence ID" value="BAM20057.1"/>
    <property type="molecule type" value="mRNA"/>
</dbReference>
<dbReference type="GO" id="GO:0035556">
    <property type="term" value="P:intracellular signal transduction"/>
    <property type="evidence" value="ECO:0007669"/>
    <property type="project" value="InterPro"/>
</dbReference>
<accession>I4DQ67</accession>
<organism evidence="3">
    <name type="scientific">Papilio xuthus</name>
    <name type="common">Asian swallowtail butterfly</name>
    <dbReference type="NCBI Taxonomy" id="66420"/>
    <lineage>
        <taxon>Eukaryota</taxon>
        <taxon>Metazoa</taxon>
        <taxon>Ecdysozoa</taxon>
        <taxon>Arthropoda</taxon>
        <taxon>Hexapoda</taxon>
        <taxon>Insecta</taxon>
        <taxon>Pterygota</taxon>
        <taxon>Neoptera</taxon>
        <taxon>Endopterygota</taxon>
        <taxon>Lepidoptera</taxon>
        <taxon>Glossata</taxon>
        <taxon>Ditrysia</taxon>
        <taxon>Papilionoidea</taxon>
        <taxon>Papilionidae</taxon>
        <taxon>Papilioninae</taxon>
        <taxon>Papilio</taxon>
    </lineage>
</organism>
<dbReference type="PROSITE" id="PS50186">
    <property type="entry name" value="DEP"/>
    <property type="match status" value="1"/>
</dbReference>
<dbReference type="InterPro" id="IPR036390">
    <property type="entry name" value="WH_DNA-bd_sf"/>
</dbReference>
<keyword evidence="1" id="KW-0732">Signal</keyword>
<dbReference type="InterPro" id="IPR036388">
    <property type="entry name" value="WH-like_DNA-bd_sf"/>
</dbReference>
<feature type="domain" description="DEP" evidence="2">
    <location>
        <begin position="1"/>
        <end position="61"/>
    </location>
</feature>
<dbReference type="Gene3D" id="1.10.10.10">
    <property type="entry name" value="Winged helix-like DNA-binding domain superfamily/Winged helix DNA-binding domain"/>
    <property type="match status" value="1"/>
</dbReference>
<sequence>MRTYRGVFRGSCLVRWLVSSGLATDDFEAVTYGRHLLEGRLISHVNNIYHFTNSPLLYRFN</sequence>
<protein>
    <recommendedName>
        <fullName evidence="2">DEP domain-containing protein</fullName>
    </recommendedName>
</protein>
<feature type="signal peptide" evidence="1">
    <location>
        <begin position="1"/>
        <end position="23"/>
    </location>
</feature>
<proteinExistence type="evidence at transcript level"/>
<evidence type="ECO:0000259" key="2">
    <source>
        <dbReference type="PROSITE" id="PS50186"/>
    </source>
</evidence>